<name>A0ABS1EGE1_9BURK</name>
<reference evidence="2 3" key="1">
    <citation type="submission" date="2020-12" db="EMBL/GenBank/DDBJ databases">
        <authorList>
            <person name="Lu T."/>
            <person name="Wang Q."/>
            <person name="Han X."/>
        </authorList>
    </citation>
    <scope>NUCLEOTIDE SEQUENCE [LARGE SCALE GENOMIC DNA]</scope>
    <source>
        <strain evidence="2 3">WQ 585</strain>
    </source>
</reference>
<evidence type="ECO:0000313" key="2">
    <source>
        <dbReference type="EMBL" id="MBK1782084.1"/>
    </source>
</evidence>
<keyword evidence="3" id="KW-1185">Reference proteome</keyword>
<gene>
    <name evidence="2" type="ORF">JHL22_12760</name>
</gene>
<dbReference type="EMBL" id="JAENGP010000015">
    <property type="protein sequence ID" value="MBK1782084.1"/>
    <property type="molecule type" value="Genomic_DNA"/>
</dbReference>
<evidence type="ECO:0000256" key="1">
    <source>
        <dbReference type="SAM" id="SignalP"/>
    </source>
</evidence>
<dbReference type="InterPro" id="IPR009989">
    <property type="entry name" value="TrbM"/>
</dbReference>
<protein>
    <submittedName>
        <fullName evidence="2">Conjugal transfer protein TrbM</fullName>
    </submittedName>
</protein>
<feature type="chain" id="PRO_5045519682" evidence="1">
    <location>
        <begin position="26"/>
        <end position="215"/>
    </location>
</feature>
<keyword evidence="1" id="KW-0732">Signal</keyword>
<sequence>MKPFRLSKVLPVAAFFLTGINTVQAQDVLTGDTRLACEAVLCLSSGTRPGECAPSLARYFGIKFDKPWDTIKGRIDFLNLCPAHSEPGMPSLITAIANGAGQCDSAYLNRFNVIEMERKVCKRTGWRSDDTSCTSSIVKVISDKKPAYCQIYEDHEYTDLNTRYVGNMITGGLWADADEYDKVLQRYNDNYKAVPAGVTYSLPNKSSFGQSYDSR</sequence>
<dbReference type="RefSeq" id="WP_200238160.1">
    <property type="nucleotide sequence ID" value="NZ_JAENGP010000015.1"/>
</dbReference>
<evidence type="ECO:0000313" key="3">
    <source>
        <dbReference type="Proteomes" id="UP000635316"/>
    </source>
</evidence>
<proteinExistence type="predicted"/>
<accession>A0ABS1EGE1</accession>
<feature type="signal peptide" evidence="1">
    <location>
        <begin position="1"/>
        <end position="25"/>
    </location>
</feature>
<dbReference type="Proteomes" id="UP000635316">
    <property type="component" value="Unassembled WGS sequence"/>
</dbReference>
<dbReference type="Pfam" id="PF07424">
    <property type="entry name" value="TrbM"/>
    <property type="match status" value="1"/>
</dbReference>
<organism evidence="2 3">
    <name type="scientific">Advenella mandrilli</name>
    <dbReference type="NCBI Taxonomy" id="2800330"/>
    <lineage>
        <taxon>Bacteria</taxon>
        <taxon>Pseudomonadati</taxon>
        <taxon>Pseudomonadota</taxon>
        <taxon>Betaproteobacteria</taxon>
        <taxon>Burkholderiales</taxon>
        <taxon>Alcaligenaceae</taxon>
    </lineage>
</organism>
<comment type="caution">
    <text evidence="2">The sequence shown here is derived from an EMBL/GenBank/DDBJ whole genome shotgun (WGS) entry which is preliminary data.</text>
</comment>